<dbReference type="OrthoDB" id="5151921at2759"/>
<gene>
    <name evidence="2" type="ORF">P280DRAFT_33638</name>
</gene>
<evidence type="ECO:0000313" key="3">
    <source>
        <dbReference type="Proteomes" id="UP000799753"/>
    </source>
</evidence>
<feature type="compositionally biased region" description="Low complexity" evidence="1">
    <location>
        <begin position="77"/>
        <end position="91"/>
    </location>
</feature>
<feature type="region of interest" description="Disordered" evidence="1">
    <location>
        <begin position="190"/>
        <end position="226"/>
    </location>
</feature>
<dbReference type="AlphaFoldDB" id="A0A6A6RXN4"/>
<feature type="region of interest" description="Disordered" evidence="1">
    <location>
        <begin position="77"/>
        <end position="171"/>
    </location>
</feature>
<protein>
    <submittedName>
        <fullName evidence="2">Uncharacterized protein</fullName>
    </submittedName>
</protein>
<dbReference type="Proteomes" id="UP000799753">
    <property type="component" value="Unassembled WGS sequence"/>
</dbReference>
<evidence type="ECO:0000313" key="2">
    <source>
        <dbReference type="EMBL" id="KAF2640329.1"/>
    </source>
</evidence>
<feature type="compositionally biased region" description="Basic and acidic residues" evidence="1">
    <location>
        <begin position="206"/>
        <end position="216"/>
    </location>
</feature>
<reference evidence="2" key="1">
    <citation type="journal article" date="2020" name="Stud. Mycol.">
        <title>101 Dothideomycetes genomes: a test case for predicting lifestyles and emergence of pathogens.</title>
        <authorList>
            <person name="Haridas S."/>
            <person name="Albert R."/>
            <person name="Binder M."/>
            <person name="Bloem J."/>
            <person name="Labutti K."/>
            <person name="Salamov A."/>
            <person name="Andreopoulos B."/>
            <person name="Baker S."/>
            <person name="Barry K."/>
            <person name="Bills G."/>
            <person name="Bluhm B."/>
            <person name="Cannon C."/>
            <person name="Castanera R."/>
            <person name="Culley D."/>
            <person name="Daum C."/>
            <person name="Ezra D."/>
            <person name="Gonzalez J."/>
            <person name="Henrissat B."/>
            <person name="Kuo A."/>
            <person name="Liang C."/>
            <person name="Lipzen A."/>
            <person name="Lutzoni F."/>
            <person name="Magnuson J."/>
            <person name="Mondo S."/>
            <person name="Nolan M."/>
            <person name="Ohm R."/>
            <person name="Pangilinan J."/>
            <person name="Park H.-J."/>
            <person name="Ramirez L."/>
            <person name="Alfaro M."/>
            <person name="Sun H."/>
            <person name="Tritt A."/>
            <person name="Yoshinaga Y."/>
            <person name="Zwiers L.-H."/>
            <person name="Turgeon B."/>
            <person name="Goodwin S."/>
            <person name="Spatafora J."/>
            <person name="Crous P."/>
            <person name="Grigoriev I."/>
        </authorList>
    </citation>
    <scope>NUCLEOTIDE SEQUENCE</scope>
    <source>
        <strain evidence="2">CBS 473.64</strain>
    </source>
</reference>
<proteinExistence type="predicted"/>
<evidence type="ECO:0000256" key="1">
    <source>
        <dbReference type="SAM" id="MobiDB-lite"/>
    </source>
</evidence>
<feature type="compositionally biased region" description="Basic and acidic residues" evidence="1">
    <location>
        <begin position="141"/>
        <end position="159"/>
    </location>
</feature>
<feature type="compositionally biased region" description="Pro residues" evidence="1">
    <location>
        <begin position="196"/>
        <end position="205"/>
    </location>
</feature>
<organism evidence="2 3">
    <name type="scientific">Massarina eburnea CBS 473.64</name>
    <dbReference type="NCBI Taxonomy" id="1395130"/>
    <lineage>
        <taxon>Eukaryota</taxon>
        <taxon>Fungi</taxon>
        <taxon>Dikarya</taxon>
        <taxon>Ascomycota</taxon>
        <taxon>Pezizomycotina</taxon>
        <taxon>Dothideomycetes</taxon>
        <taxon>Pleosporomycetidae</taxon>
        <taxon>Pleosporales</taxon>
        <taxon>Massarineae</taxon>
        <taxon>Massarinaceae</taxon>
        <taxon>Massarina</taxon>
    </lineage>
</organism>
<dbReference type="EMBL" id="MU006785">
    <property type="protein sequence ID" value="KAF2640329.1"/>
    <property type="molecule type" value="Genomic_DNA"/>
</dbReference>
<name>A0A6A6RXN4_9PLEO</name>
<feature type="compositionally biased region" description="Basic residues" evidence="1">
    <location>
        <begin position="114"/>
        <end position="128"/>
    </location>
</feature>
<accession>A0A6A6RXN4</accession>
<sequence length="291" mass="32664">MTRSKTIVISGPFDARHVGGVSVPGVTMPIEGMARASTSLEPDETPSHTFAATGNIEIPRRSNSIAHSLSRPSLRLKTSLSLLRGRSSSSSPDTHRRMKSMDTAATTPPPPQSLKKKSSSTRMWHRAHHESPTNDTPMIPERPERPERPQRPERPERVVSEPTEITPLSRKPSVVRFVPQHTTNSYEYHHRYQSNLPPPPPPPPPIEKRLSPEKKQPLVRPKRADSGTAIEFDDVSITERPLGFKEIAARSSFAERMELYKRTRLYWATADHGLGEWVDKAGTHRPLVFPV</sequence>
<keyword evidence="3" id="KW-1185">Reference proteome</keyword>